<evidence type="ECO:0008006" key="3">
    <source>
        <dbReference type="Google" id="ProtNLM"/>
    </source>
</evidence>
<comment type="caution">
    <text evidence="1">The sequence shown here is derived from an EMBL/GenBank/DDBJ whole genome shotgun (WGS) entry which is preliminary data.</text>
</comment>
<evidence type="ECO:0000313" key="2">
    <source>
        <dbReference type="Proteomes" id="UP000010121"/>
    </source>
</evidence>
<dbReference type="PANTHER" id="PTHR38605">
    <property type="entry name" value="ATPASE-RELATED"/>
    <property type="match status" value="1"/>
</dbReference>
<dbReference type="PIRSF" id="PIRSF019381">
    <property type="entry name" value="YcjX"/>
    <property type="match status" value="1"/>
</dbReference>
<dbReference type="AlphaFoldDB" id="C8S3M0"/>
<evidence type="ECO:0000313" key="1">
    <source>
        <dbReference type="EMBL" id="EEW24468.1"/>
    </source>
</evidence>
<proteinExistence type="predicted"/>
<accession>C8S3M0</accession>
<gene>
    <name evidence="1" type="ORF">Rsw2DRAFT_2648</name>
</gene>
<dbReference type="STRING" id="371731.Rsw2DRAFT_2648"/>
<dbReference type="PANTHER" id="PTHR38605:SF1">
    <property type="entry name" value="ATPASE"/>
    <property type="match status" value="1"/>
</dbReference>
<protein>
    <recommendedName>
        <fullName evidence="3">YcjX family protein</fullName>
    </recommendedName>
</protein>
<organism evidence="1 2">
    <name type="scientific">Rhodobacter ferrooxidans</name>
    <dbReference type="NCBI Taxonomy" id="371731"/>
    <lineage>
        <taxon>Bacteria</taxon>
        <taxon>Pseudomonadati</taxon>
        <taxon>Pseudomonadota</taxon>
        <taxon>Alphaproteobacteria</taxon>
        <taxon>Rhodobacterales</taxon>
        <taxon>Rhodobacter group</taxon>
        <taxon>Rhodobacter</taxon>
    </lineage>
</organism>
<dbReference type="eggNOG" id="COG3106">
    <property type="taxonomic scope" value="Bacteria"/>
</dbReference>
<dbReference type="EMBL" id="ACYY01000019">
    <property type="protein sequence ID" value="EEW24468.1"/>
    <property type="molecule type" value="Genomic_DNA"/>
</dbReference>
<dbReference type="Proteomes" id="UP000010121">
    <property type="component" value="Unassembled WGS sequence"/>
</dbReference>
<reference evidence="1 2" key="1">
    <citation type="submission" date="2009-08" db="EMBL/GenBank/DDBJ databases">
        <title>The draft genome of Rhodobacter sp. SW2.</title>
        <authorList>
            <consortium name="US DOE Joint Genome Institute (JGI-PGF)"/>
            <person name="Lucas S."/>
            <person name="Copeland A."/>
            <person name="Lapidus A."/>
            <person name="Glavina del Rio T."/>
            <person name="Tice H."/>
            <person name="Bruce D."/>
            <person name="Goodwin L."/>
            <person name="Pitluck S."/>
            <person name="Larimer F."/>
            <person name="Land M.L."/>
            <person name="Hauser L."/>
            <person name="Emerson D."/>
        </authorList>
    </citation>
    <scope>NUCLEOTIDE SEQUENCE [LARGE SCALE GENOMIC DNA]</scope>
    <source>
        <strain evidence="1 2">SW2</strain>
    </source>
</reference>
<name>C8S3M0_9RHOB</name>
<keyword evidence="2" id="KW-1185">Reference proteome</keyword>
<dbReference type="InterPro" id="IPR007413">
    <property type="entry name" value="YcjX-like"/>
</dbReference>
<sequence>MPHPFGVLFPYPWPARMPILGPHPHGGSSKGRSVVLGKLTDGLNRGVEGALASVSEAYLEPVIRLGVTGLSRAGKTVFITGLVANLLDRGRMPQLRAAAEGRIETVFLQPQPDVTLPRFDYEGHLAALTGDDPRWPASTRAVSELRLSFRVQQAGWLGGFRGPRTLHLDVIDYPGEWLLDLALLDKSYADWSEDTLARLDKRPEAKEFMAVARAEDGSLPLDEMRAQALAARFTAYLAAARAAGWSDCTPGRFLLPGDLAGSPVLTFAPLPRPSEASRTSLWQEMERRYEGYKSKVVKPFFRNHFSRIDRQVVLVDALGAIHSGPQALEDLRRTMAEILTAFRPGSNGFLSKLLLGKRVEKILFAATKADHLHHTQHGALTGIMQAMTREARDRAAFAGAEVAAMSLSSLRATVEETVGRNGDALDCVRGRLLSTGKQAAMYPGELPSDPARLLSPAREGAERWLDSEFSLMSFAPSRLNLRPGEGPPHIRLDRAAEFLIGDRL</sequence>
<dbReference type="Pfam" id="PF04317">
    <property type="entry name" value="DUF463"/>
    <property type="match status" value="1"/>
</dbReference>